<evidence type="ECO:0000313" key="2">
    <source>
        <dbReference type="Proteomes" id="UP000663760"/>
    </source>
</evidence>
<keyword evidence="2" id="KW-1185">Reference proteome</keyword>
<dbReference type="AlphaFoldDB" id="A0A7I8L688"/>
<dbReference type="CDD" id="cd09272">
    <property type="entry name" value="RNase_HI_RT_Ty1"/>
    <property type="match status" value="1"/>
</dbReference>
<dbReference type="PANTHER" id="PTHR11439">
    <property type="entry name" value="GAG-POL-RELATED RETROTRANSPOSON"/>
    <property type="match status" value="1"/>
</dbReference>
<dbReference type="PANTHER" id="PTHR11439:SF458">
    <property type="entry name" value="RNA-DIRECTED DNA POLYMERASE"/>
    <property type="match status" value="1"/>
</dbReference>
<sequence>MDTSLFFSYSVPIYILIYVDDILTLGPSTSQIENLIKSLSSYFLHKDLGTASYTEVEYKAIADTTFELIWTNSFLQELCITTSPPTLWCDNIGATYLSINPMFHARMKHIEVDFHFV</sequence>
<evidence type="ECO:0000313" key="1">
    <source>
        <dbReference type="EMBL" id="CAA7405519.1"/>
    </source>
</evidence>
<organism evidence="1 2">
    <name type="scientific">Spirodela intermedia</name>
    <name type="common">Intermediate duckweed</name>
    <dbReference type="NCBI Taxonomy" id="51605"/>
    <lineage>
        <taxon>Eukaryota</taxon>
        <taxon>Viridiplantae</taxon>
        <taxon>Streptophyta</taxon>
        <taxon>Embryophyta</taxon>
        <taxon>Tracheophyta</taxon>
        <taxon>Spermatophyta</taxon>
        <taxon>Magnoliopsida</taxon>
        <taxon>Liliopsida</taxon>
        <taxon>Araceae</taxon>
        <taxon>Lemnoideae</taxon>
        <taxon>Spirodela</taxon>
    </lineage>
</organism>
<proteinExistence type="predicted"/>
<dbReference type="EMBL" id="LR746274">
    <property type="protein sequence ID" value="CAA7405519.1"/>
    <property type="molecule type" value="Genomic_DNA"/>
</dbReference>
<protein>
    <submittedName>
        <fullName evidence="1">Uncharacterized protein</fullName>
    </submittedName>
</protein>
<accession>A0A7I8L688</accession>
<gene>
    <name evidence="1" type="ORF">SI8410_11016197</name>
</gene>
<dbReference type="OrthoDB" id="1749075at2759"/>
<name>A0A7I8L688_SPIIN</name>
<reference evidence="1" key="1">
    <citation type="submission" date="2020-02" db="EMBL/GenBank/DDBJ databases">
        <authorList>
            <person name="Scholz U."/>
            <person name="Mascher M."/>
            <person name="Fiebig A."/>
        </authorList>
    </citation>
    <scope>NUCLEOTIDE SEQUENCE</scope>
</reference>
<dbReference type="Proteomes" id="UP000663760">
    <property type="component" value="Chromosome 11"/>
</dbReference>